<evidence type="ECO:0000256" key="1">
    <source>
        <dbReference type="ARBA" id="ARBA00023015"/>
    </source>
</evidence>
<reference evidence="6" key="1">
    <citation type="submission" date="2015-01" db="EMBL/GenBank/DDBJ databases">
        <authorList>
            <person name="Andreevskaya M."/>
        </authorList>
    </citation>
    <scope>NUCLEOTIDE SEQUENCE [LARGE SCALE GENOMIC DNA]</scope>
    <source>
        <strain evidence="6">MKFS47</strain>
    </source>
</reference>
<dbReference type="EMBL" id="LN774769">
    <property type="protein sequence ID" value="CEN28559.1"/>
    <property type="molecule type" value="Genomic_DNA"/>
</dbReference>
<dbReference type="PROSITE" id="PS50995">
    <property type="entry name" value="HTH_MARR_2"/>
    <property type="match status" value="1"/>
</dbReference>
<dbReference type="HOGENOM" id="CLU_083287_28_1_9"/>
<dbReference type="SMART" id="SM00347">
    <property type="entry name" value="HTH_MARR"/>
    <property type="match status" value="1"/>
</dbReference>
<dbReference type="PANTHER" id="PTHR42756">
    <property type="entry name" value="TRANSCRIPTIONAL REGULATOR, MARR"/>
    <property type="match status" value="1"/>
</dbReference>
<evidence type="ECO:0000313" key="6">
    <source>
        <dbReference type="Proteomes" id="UP000033166"/>
    </source>
</evidence>
<name>A0A0D6DX76_9LACT</name>
<dbReference type="InterPro" id="IPR036388">
    <property type="entry name" value="WH-like_DNA-bd_sf"/>
</dbReference>
<dbReference type="InterPro" id="IPR036390">
    <property type="entry name" value="WH_DNA-bd_sf"/>
</dbReference>
<evidence type="ECO:0000256" key="2">
    <source>
        <dbReference type="ARBA" id="ARBA00023125"/>
    </source>
</evidence>
<keyword evidence="1" id="KW-0805">Transcription regulation</keyword>
<dbReference type="AlphaFoldDB" id="A0A0D6DX76"/>
<evidence type="ECO:0000313" key="5">
    <source>
        <dbReference type="EMBL" id="CEN28559.1"/>
    </source>
</evidence>
<dbReference type="GO" id="GO:0003700">
    <property type="term" value="F:DNA-binding transcription factor activity"/>
    <property type="evidence" value="ECO:0007669"/>
    <property type="project" value="InterPro"/>
</dbReference>
<dbReference type="Gene3D" id="1.10.10.10">
    <property type="entry name" value="Winged helix-like DNA-binding domain superfamily/Winged helix DNA-binding domain"/>
    <property type="match status" value="1"/>
</dbReference>
<protein>
    <submittedName>
        <fullName evidence="5">Transcriptional regulator MarR family protein</fullName>
    </submittedName>
</protein>
<dbReference type="KEGG" id="lpk:LACPI_1359"/>
<dbReference type="PANTHER" id="PTHR42756:SF1">
    <property type="entry name" value="TRANSCRIPTIONAL REPRESSOR OF EMRAB OPERON"/>
    <property type="match status" value="1"/>
</dbReference>
<evidence type="ECO:0000259" key="4">
    <source>
        <dbReference type="PROSITE" id="PS50995"/>
    </source>
</evidence>
<evidence type="ECO:0000256" key="3">
    <source>
        <dbReference type="ARBA" id="ARBA00023163"/>
    </source>
</evidence>
<feature type="domain" description="HTH marR-type" evidence="4">
    <location>
        <begin position="1"/>
        <end position="139"/>
    </location>
</feature>
<dbReference type="GO" id="GO:0003677">
    <property type="term" value="F:DNA binding"/>
    <property type="evidence" value="ECO:0007669"/>
    <property type="project" value="UniProtKB-KW"/>
</dbReference>
<dbReference type="Pfam" id="PF12802">
    <property type="entry name" value="MarR_2"/>
    <property type="match status" value="1"/>
</dbReference>
<accession>A0A0D6DX76</accession>
<organism evidence="5 6">
    <name type="scientific">Pseudolactococcus piscium MKFS47</name>
    <dbReference type="NCBI Taxonomy" id="297352"/>
    <lineage>
        <taxon>Bacteria</taxon>
        <taxon>Bacillati</taxon>
        <taxon>Bacillota</taxon>
        <taxon>Bacilli</taxon>
        <taxon>Lactobacillales</taxon>
        <taxon>Streptococcaceae</taxon>
        <taxon>Pseudolactococcus</taxon>
    </lineage>
</organism>
<keyword evidence="3" id="KW-0804">Transcription</keyword>
<dbReference type="InterPro" id="IPR000835">
    <property type="entry name" value="HTH_MarR-typ"/>
</dbReference>
<dbReference type="SUPFAM" id="SSF46785">
    <property type="entry name" value="Winged helix' DNA-binding domain"/>
    <property type="match status" value="1"/>
</dbReference>
<sequence>MVDNLVLVNAFREFNRFYTLMMGTLNHHFLDSEFSIAESRLLFELYANHEVTANFLVSKLHIDKSYVSRILKSFERKALLTTKQAPEDKRVIILSLTPKGTEVISHLIIASNQQLSTLISPLNALEKQDLLAAMQVMMKLFSKTDLGE</sequence>
<keyword evidence="2" id="KW-0238">DNA-binding</keyword>
<gene>
    <name evidence="5" type="ORF">LACPI_1359</name>
</gene>
<dbReference type="RefSeq" id="WP_047915671.1">
    <property type="nucleotide sequence ID" value="NZ_LN774769.1"/>
</dbReference>
<proteinExistence type="predicted"/>
<dbReference type="Proteomes" id="UP000033166">
    <property type="component" value="Chromosome I"/>
</dbReference>